<name>X1FQX7_9ZZZZ</name>
<comment type="similarity">
    <text evidence="1">Belongs to the iron-containing alcohol dehydrogenase family.</text>
</comment>
<organism evidence="4">
    <name type="scientific">marine sediment metagenome</name>
    <dbReference type="NCBI Taxonomy" id="412755"/>
    <lineage>
        <taxon>unclassified sequences</taxon>
        <taxon>metagenomes</taxon>
        <taxon>ecological metagenomes</taxon>
    </lineage>
</organism>
<dbReference type="PANTHER" id="PTHR11496:SF102">
    <property type="entry name" value="ALCOHOL DEHYDROGENASE 4"/>
    <property type="match status" value="1"/>
</dbReference>
<sequence>MKYWFNEPELKAILPLAASSAVRGLSSNFNTPRIFMGPNALPKGKGLGASPIDLIGTKCSKKRAFIVTDDFAKRFSSRVIKAFEASGFETQLWSNALPEAPLNNVIECSEIMSQFNPDLIVALGGGSIIDGAKGAWIYYERPDVTDLRVLSPFEPLGLRKKAIFAAIPTTSGTGSECTAMAVIHDTESDRKIPVANSDLLPDFAILVPEFTMTMP</sequence>
<feature type="domain" description="Alcohol dehydrogenase iron-type/glycerol dehydrogenase GldA" evidence="3">
    <location>
        <begin position="57"/>
        <end position="207"/>
    </location>
</feature>
<evidence type="ECO:0000256" key="1">
    <source>
        <dbReference type="ARBA" id="ARBA00007358"/>
    </source>
</evidence>
<evidence type="ECO:0000259" key="3">
    <source>
        <dbReference type="Pfam" id="PF00465"/>
    </source>
</evidence>
<dbReference type="GO" id="GO:0046872">
    <property type="term" value="F:metal ion binding"/>
    <property type="evidence" value="ECO:0007669"/>
    <property type="project" value="InterPro"/>
</dbReference>
<accession>X1FQX7</accession>
<feature type="non-terminal residue" evidence="4">
    <location>
        <position position="215"/>
    </location>
</feature>
<dbReference type="Gene3D" id="3.40.50.1970">
    <property type="match status" value="1"/>
</dbReference>
<comment type="caution">
    <text evidence="4">The sequence shown here is derived from an EMBL/GenBank/DDBJ whole genome shotgun (WGS) entry which is preliminary data.</text>
</comment>
<gene>
    <name evidence="4" type="ORF">S03H2_12793</name>
</gene>
<reference evidence="4" key="1">
    <citation type="journal article" date="2014" name="Front. Microbiol.">
        <title>High frequency of phylogenetically diverse reductive dehalogenase-homologous genes in deep subseafloor sedimentary metagenomes.</title>
        <authorList>
            <person name="Kawai M."/>
            <person name="Futagami T."/>
            <person name="Toyoda A."/>
            <person name="Takaki Y."/>
            <person name="Nishi S."/>
            <person name="Hori S."/>
            <person name="Arai W."/>
            <person name="Tsubouchi T."/>
            <person name="Morono Y."/>
            <person name="Uchiyama I."/>
            <person name="Ito T."/>
            <person name="Fujiyama A."/>
            <person name="Inagaki F."/>
            <person name="Takami H."/>
        </authorList>
    </citation>
    <scope>NUCLEOTIDE SEQUENCE</scope>
    <source>
        <strain evidence="4">Expedition CK06-06</strain>
    </source>
</reference>
<dbReference type="EMBL" id="BARU01006501">
    <property type="protein sequence ID" value="GAH47387.1"/>
    <property type="molecule type" value="Genomic_DNA"/>
</dbReference>
<dbReference type="AlphaFoldDB" id="X1FQX7"/>
<dbReference type="GO" id="GO:0004022">
    <property type="term" value="F:alcohol dehydrogenase (NAD+) activity"/>
    <property type="evidence" value="ECO:0007669"/>
    <property type="project" value="TreeGrafter"/>
</dbReference>
<evidence type="ECO:0000313" key="4">
    <source>
        <dbReference type="EMBL" id="GAH47387.1"/>
    </source>
</evidence>
<dbReference type="SUPFAM" id="SSF56796">
    <property type="entry name" value="Dehydroquinate synthase-like"/>
    <property type="match status" value="1"/>
</dbReference>
<keyword evidence="2" id="KW-0560">Oxidoreductase</keyword>
<proteinExistence type="inferred from homology"/>
<dbReference type="InterPro" id="IPR001670">
    <property type="entry name" value="ADH_Fe/GldA"/>
</dbReference>
<dbReference type="PANTHER" id="PTHR11496">
    <property type="entry name" value="ALCOHOL DEHYDROGENASE"/>
    <property type="match status" value="1"/>
</dbReference>
<dbReference type="InterPro" id="IPR039697">
    <property type="entry name" value="Alcohol_dehydrogenase_Fe"/>
</dbReference>
<dbReference type="Pfam" id="PF00465">
    <property type="entry name" value="Fe-ADH"/>
    <property type="match status" value="1"/>
</dbReference>
<protein>
    <recommendedName>
        <fullName evidence="3">Alcohol dehydrogenase iron-type/glycerol dehydrogenase GldA domain-containing protein</fullName>
    </recommendedName>
</protein>
<dbReference type="FunFam" id="3.40.50.1970:FF:000003">
    <property type="entry name" value="Alcohol dehydrogenase, iron-containing"/>
    <property type="match status" value="1"/>
</dbReference>
<evidence type="ECO:0000256" key="2">
    <source>
        <dbReference type="ARBA" id="ARBA00023002"/>
    </source>
</evidence>